<evidence type="ECO:0000313" key="10">
    <source>
        <dbReference type="Proteomes" id="UP000482800"/>
    </source>
</evidence>
<reference evidence="9 10" key="1">
    <citation type="submission" date="2020-03" db="EMBL/GenBank/DDBJ databases">
        <title>Whole genome shotgun sequence of Phytohabitans houttuyneae NBRC 108639.</title>
        <authorList>
            <person name="Komaki H."/>
            <person name="Tamura T."/>
        </authorList>
    </citation>
    <scope>NUCLEOTIDE SEQUENCE [LARGE SCALE GENOMIC DNA]</scope>
    <source>
        <strain evidence="9 10">NBRC 108639</strain>
    </source>
</reference>
<sequence>MTDTRTEAPGDFTTAAEPLRRELLAHCYRMLGSVADAEDAVQETYLRAWRAYDRFEGRASVRSWLYRIATNTCLTALERRERRALPSGLGGPAADPAAPLAADQSVAWLQPVPDALVAPSAQDPGEIVASRESMRLALVASLQYLPARQRAVLILRDVLAFSAAEVAEILDTTVAAVKSTLQRARGRLDEVAPARDDVAEPSEPERRALLDRYIEAIENADPEALRRLLHDDLVLEATPQRTWYAGVATCLPFLVRHVFGAGRWRMVPTGANGQPAVVAYVDGGDGVYRAYGVVVLTVAAGGIRRINAFGEPGLAAAFGCPSELG</sequence>
<evidence type="ECO:0000313" key="9">
    <source>
        <dbReference type="EMBL" id="GFJ84110.1"/>
    </source>
</evidence>
<dbReference type="PANTHER" id="PTHR43133:SF65">
    <property type="entry name" value="ECF RNA POLYMERASE SIGMA FACTOR SIGG"/>
    <property type="match status" value="1"/>
</dbReference>
<dbReference type="GO" id="GO:0016987">
    <property type="term" value="F:sigma factor activity"/>
    <property type="evidence" value="ECO:0007669"/>
    <property type="project" value="UniProtKB-KW"/>
</dbReference>
<dbReference type="Pfam" id="PF04542">
    <property type="entry name" value="Sigma70_r2"/>
    <property type="match status" value="1"/>
</dbReference>
<evidence type="ECO:0000256" key="1">
    <source>
        <dbReference type="ARBA" id="ARBA00010641"/>
    </source>
</evidence>
<keyword evidence="5" id="KW-0804">Transcription</keyword>
<evidence type="ECO:0000259" key="8">
    <source>
        <dbReference type="Pfam" id="PF12680"/>
    </source>
</evidence>
<dbReference type="InterPro" id="IPR037401">
    <property type="entry name" value="SnoaL-like"/>
</dbReference>
<dbReference type="Gene3D" id="3.10.450.50">
    <property type="match status" value="1"/>
</dbReference>
<evidence type="ECO:0000256" key="4">
    <source>
        <dbReference type="ARBA" id="ARBA00023082"/>
    </source>
</evidence>
<dbReference type="InterPro" id="IPR013249">
    <property type="entry name" value="RNA_pol_sigma70_r4_t2"/>
</dbReference>
<dbReference type="InterPro" id="IPR014305">
    <property type="entry name" value="RNA_pol_sigma-G_actinobac"/>
</dbReference>
<dbReference type="InterPro" id="IPR013325">
    <property type="entry name" value="RNA_pol_sigma_r2"/>
</dbReference>
<dbReference type="InterPro" id="IPR013324">
    <property type="entry name" value="RNA_pol_sigma_r3/r4-like"/>
</dbReference>
<evidence type="ECO:0000256" key="3">
    <source>
        <dbReference type="ARBA" id="ARBA00023015"/>
    </source>
</evidence>
<proteinExistence type="inferred from homology"/>
<comment type="similarity">
    <text evidence="1">Belongs to the sigma-70 factor family. ECF subfamily.</text>
</comment>
<reference evidence="9 10" key="2">
    <citation type="submission" date="2020-03" db="EMBL/GenBank/DDBJ databases">
        <authorList>
            <person name="Ichikawa N."/>
            <person name="Kimura A."/>
            <person name="Kitahashi Y."/>
            <person name="Uohara A."/>
        </authorList>
    </citation>
    <scope>NUCLEOTIDE SEQUENCE [LARGE SCALE GENOMIC DNA]</scope>
    <source>
        <strain evidence="9 10">NBRC 108639</strain>
    </source>
</reference>
<feature type="domain" description="RNA polymerase sigma-70 region 2" evidence="6">
    <location>
        <begin position="19"/>
        <end position="82"/>
    </location>
</feature>
<keyword evidence="4" id="KW-0731">Sigma factor</keyword>
<comment type="subunit">
    <text evidence="2">Interacts transiently with the RNA polymerase catalytic core formed by RpoA, RpoB, RpoC and RpoZ (2 alpha, 1 beta, 1 beta' and 1 omega subunit) to form the RNA polymerase holoenzyme that can initiate transcription.</text>
</comment>
<dbReference type="AlphaFoldDB" id="A0A6V8KL02"/>
<dbReference type="InterPro" id="IPR014284">
    <property type="entry name" value="RNA_pol_sigma-70_dom"/>
</dbReference>
<dbReference type="SUPFAM" id="SSF54427">
    <property type="entry name" value="NTF2-like"/>
    <property type="match status" value="1"/>
</dbReference>
<dbReference type="NCBIfam" id="TIGR02960">
    <property type="entry name" value="SigX5"/>
    <property type="match status" value="1"/>
</dbReference>
<feature type="domain" description="SnoaL-like" evidence="8">
    <location>
        <begin position="211"/>
        <end position="305"/>
    </location>
</feature>
<dbReference type="InterPro" id="IPR039425">
    <property type="entry name" value="RNA_pol_sigma-70-like"/>
</dbReference>
<accession>A0A6V8KL02</accession>
<comment type="caution">
    <text evidence="9">The sequence shown here is derived from an EMBL/GenBank/DDBJ whole genome shotgun (WGS) entry which is preliminary data.</text>
</comment>
<dbReference type="InterPro" id="IPR036388">
    <property type="entry name" value="WH-like_DNA-bd_sf"/>
</dbReference>
<protein>
    <submittedName>
        <fullName evidence="9">RNA polymerase sigma factor</fullName>
    </submittedName>
</protein>
<dbReference type="Gene3D" id="1.10.10.10">
    <property type="entry name" value="Winged helix-like DNA-binding domain superfamily/Winged helix DNA-binding domain"/>
    <property type="match status" value="1"/>
</dbReference>
<dbReference type="NCBIfam" id="NF006089">
    <property type="entry name" value="PRK08241.1"/>
    <property type="match status" value="1"/>
</dbReference>
<dbReference type="PANTHER" id="PTHR43133">
    <property type="entry name" value="RNA POLYMERASE ECF-TYPE SIGMA FACTO"/>
    <property type="match status" value="1"/>
</dbReference>
<keyword evidence="10" id="KW-1185">Reference proteome</keyword>
<dbReference type="Pfam" id="PF12680">
    <property type="entry name" value="SnoaL_2"/>
    <property type="match status" value="1"/>
</dbReference>
<dbReference type="Pfam" id="PF08281">
    <property type="entry name" value="Sigma70_r4_2"/>
    <property type="match status" value="1"/>
</dbReference>
<dbReference type="InterPro" id="IPR007627">
    <property type="entry name" value="RNA_pol_sigma70_r2"/>
</dbReference>
<dbReference type="RefSeq" id="WP_173067441.1">
    <property type="nucleotide sequence ID" value="NZ_BAABGO010000013.1"/>
</dbReference>
<dbReference type="InterPro" id="IPR032710">
    <property type="entry name" value="NTF2-like_dom_sf"/>
</dbReference>
<evidence type="ECO:0000256" key="5">
    <source>
        <dbReference type="ARBA" id="ARBA00023163"/>
    </source>
</evidence>
<dbReference type="SUPFAM" id="SSF88659">
    <property type="entry name" value="Sigma3 and sigma4 domains of RNA polymerase sigma factors"/>
    <property type="match status" value="1"/>
</dbReference>
<evidence type="ECO:0000256" key="2">
    <source>
        <dbReference type="ARBA" id="ARBA00011344"/>
    </source>
</evidence>
<name>A0A6V8KL02_9ACTN</name>
<gene>
    <name evidence="9" type="primary">rpoE_30</name>
    <name evidence="9" type="ORF">Phou_082900</name>
</gene>
<dbReference type="NCBIfam" id="TIGR02937">
    <property type="entry name" value="sigma70-ECF"/>
    <property type="match status" value="1"/>
</dbReference>
<dbReference type="Proteomes" id="UP000482800">
    <property type="component" value="Unassembled WGS sequence"/>
</dbReference>
<evidence type="ECO:0000259" key="7">
    <source>
        <dbReference type="Pfam" id="PF08281"/>
    </source>
</evidence>
<dbReference type="Gene3D" id="1.10.1740.10">
    <property type="match status" value="1"/>
</dbReference>
<dbReference type="EMBL" id="BLPF01000003">
    <property type="protein sequence ID" value="GFJ84110.1"/>
    <property type="molecule type" value="Genomic_DNA"/>
</dbReference>
<feature type="domain" description="RNA polymerase sigma factor 70 region 4 type 2" evidence="7">
    <location>
        <begin position="136"/>
        <end position="188"/>
    </location>
</feature>
<dbReference type="GO" id="GO:0003677">
    <property type="term" value="F:DNA binding"/>
    <property type="evidence" value="ECO:0007669"/>
    <property type="project" value="InterPro"/>
</dbReference>
<dbReference type="GO" id="GO:0006352">
    <property type="term" value="P:DNA-templated transcription initiation"/>
    <property type="evidence" value="ECO:0007669"/>
    <property type="project" value="InterPro"/>
</dbReference>
<dbReference type="SUPFAM" id="SSF88946">
    <property type="entry name" value="Sigma2 domain of RNA polymerase sigma factors"/>
    <property type="match status" value="1"/>
</dbReference>
<dbReference type="CDD" id="cd06171">
    <property type="entry name" value="Sigma70_r4"/>
    <property type="match status" value="1"/>
</dbReference>
<organism evidence="9 10">
    <name type="scientific">Phytohabitans houttuyneae</name>
    <dbReference type="NCBI Taxonomy" id="1076126"/>
    <lineage>
        <taxon>Bacteria</taxon>
        <taxon>Bacillati</taxon>
        <taxon>Actinomycetota</taxon>
        <taxon>Actinomycetes</taxon>
        <taxon>Micromonosporales</taxon>
        <taxon>Micromonosporaceae</taxon>
    </lineage>
</organism>
<evidence type="ECO:0000259" key="6">
    <source>
        <dbReference type="Pfam" id="PF04542"/>
    </source>
</evidence>
<keyword evidence="3" id="KW-0805">Transcription regulation</keyword>